<dbReference type="InterPro" id="IPR036890">
    <property type="entry name" value="HATPase_C_sf"/>
</dbReference>
<proteinExistence type="predicted"/>
<organism evidence="3 4">
    <name type="scientific">Parageobacillus thermoglucosidasius</name>
    <name type="common">Geobacillus thermoglucosidasius</name>
    <dbReference type="NCBI Taxonomy" id="1426"/>
    <lineage>
        <taxon>Bacteria</taxon>
        <taxon>Bacillati</taxon>
        <taxon>Bacillota</taxon>
        <taxon>Bacilli</taxon>
        <taxon>Bacillales</taxon>
        <taxon>Anoxybacillaceae</taxon>
        <taxon>Parageobacillus</taxon>
    </lineage>
</organism>
<dbReference type="PANTHER" id="PTHR35526">
    <property type="entry name" value="ANTI-SIGMA-F FACTOR RSBW-RELATED"/>
    <property type="match status" value="1"/>
</dbReference>
<dbReference type="GO" id="GO:0005524">
    <property type="term" value="F:ATP binding"/>
    <property type="evidence" value="ECO:0007669"/>
    <property type="project" value="UniProtKB-KW"/>
</dbReference>
<name>A0AAN0YRA8_PARTM</name>
<dbReference type="Gene3D" id="3.30.565.10">
    <property type="entry name" value="Histidine kinase-like ATPase, C-terminal domain"/>
    <property type="match status" value="1"/>
</dbReference>
<dbReference type="EMBL" id="CP016622">
    <property type="protein sequence ID" value="ANZ31061.1"/>
    <property type="molecule type" value="Genomic_DNA"/>
</dbReference>
<dbReference type="PANTHER" id="PTHR35526:SF3">
    <property type="entry name" value="ANTI-SIGMA-F FACTOR RSBW"/>
    <property type="match status" value="1"/>
</dbReference>
<feature type="domain" description="Histidine kinase/HSP90-like ATPase" evidence="2">
    <location>
        <begin position="32"/>
        <end position="132"/>
    </location>
</feature>
<protein>
    <submittedName>
        <fullName evidence="3">ATP-binding protein</fullName>
    </submittedName>
</protein>
<evidence type="ECO:0000313" key="4">
    <source>
        <dbReference type="Proteomes" id="UP000093052"/>
    </source>
</evidence>
<dbReference type="KEGG" id="ptl:AOT13_13740"/>
<reference evidence="4" key="1">
    <citation type="journal article" date="2016" name="Genome Announc.">
        <title>Complete Genome Sequence of Geobacillus thermoglucosidasius NCIMB 11955, the Progenitor of a Bioethanol Production Strain.</title>
        <authorList>
            <person name="Sheng L."/>
            <person name="Zhang Y."/>
            <person name="Minton N.P."/>
        </authorList>
    </citation>
    <scope>NUCLEOTIDE SEQUENCE [LARGE SCALE GENOMIC DNA]</scope>
    <source>
        <strain evidence="4">NCIMB 11955</strain>
    </source>
</reference>
<dbReference type="SUPFAM" id="SSF55874">
    <property type="entry name" value="ATPase domain of HSP90 chaperone/DNA topoisomerase II/histidine kinase"/>
    <property type="match status" value="1"/>
</dbReference>
<gene>
    <name evidence="3" type="ORF">BCV53_13750</name>
</gene>
<dbReference type="Proteomes" id="UP000093052">
    <property type="component" value="Chromosome"/>
</dbReference>
<dbReference type="InterPro" id="IPR050267">
    <property type="entry name" value="Anti-sigma-factor_SerPK"/>
</dbReference>
<keyword evidence="3" id="KW-0067">ATP-binding</keyword>
<dbReference type="InterPro" id="IPR003594">
    <property type="entry name" value="HATPase_dom"/>
</dbReference>
<keyword evidence="1" id="KW-0723">Serine/threonine-protein kinase</keyword>
<dbReference type="GeneID" id="56926500"/>
<keyword evidence="3" id="KW-0547">Nucleotide-binding</keyword>
<keyword evidence="4" id="KW-1185">Reference proteome</keyword>
<keyword evidence="1" id="KW-0808">Transferase</keyword>
<dbReference type="CDD" id="cd16936">
    <property type="entry name" value="HATPase_RsbW-like"/>
    <property type="match status" value="1"/>
</dbReference>
<keyword evidence="1" id="KW-0418">Kinase</keyword>
<evidence type="ECO:0000313" key="3">
    <source>
        <dbReference type="EMBL" id="ANZ31061.1"/>
    </source>
</evidence>
<evidence type="ECO:0000256" key="1">
    <source>
        <dbReference type="ARBA" id="ARBA00022527"/>
    </source>
</evidence>
<dbReference type="GO" id="GO:0004674">
    <property type="term" value="F:protein serine/threonine kinase activity"/>
    <property type="evidence" value="ECO:0007669"/>
    <property type="project" value="UniProtKB-KW"/>
</dbReference>
<accession>A0AAN0YRA8</accession>
<dbReference type="AlphaFoldDB" id="A0AAN0YRA8"/>
<dbReference type="Pfam" id="PF13581">
    <property type="entry name" value="HATPase_c_2"/>
    <property type="match status" value="1"/>
</dbReference>
<evidence type="ECO:0000259" key="2">
    <source>
        <dbReference type="Pfam" id="PF13581"/>
    </source>
</evidence>
<sequence>MYEMTIQCVATEEAIDFCDLLAEQIARFFSVQDCDMFVLSVHEAVINSVEAIKTLRKDAAKKTFLLSLRVTEEDVTVTVVDEGDGIPSKQLERMGEESLEDLLLAESGRGLLLIKEVMDEMWLERQENGKCAIAMRMRRGRNGSSDIHS</sequence>
<dbReference type="RefSeq" id="WP_042385221.1">
    <property type="nucleotide sequence ID" value="NZ_BHZK01000001.1"/>
</dbReference>